<comment type="caution">
    <text evidence="3">The sequence shown here is derived from an EMBL/GenBank/DDBJ whole genome shotgun (WGS) entry which is preliminary data.</text>
</comment>
<feature type="region of interest" description="Disordered" evidence="1">
    <location>
        <begin position="658"/>
        <end position="677"/>
    </location>
</feature>
<dbReference type="PANTHER" id="PTHR38700">
    <property type="entry name" value="YALI0E22418P"/>
    <property type="match status" value="1"/>
</dbReference>
<sequence>MAAGNKIVSVSIRVYVEDARRYHSVVCRPHSTARHILLDMIDQGLLGNPMDHIVAGVVTADLDPELGQWALFELINDFSVERPLIDWERITDVIASWENCPTNSIVARRYPLRRYLSPAEGVPRSLPQYDGVLHVQLKKGKFHKAHFYLANGQLYYYKDSKKKVEVPYTSLDHMQVYTLSQVSKRGPTKYAMALKNESSITLFENPENDYVRLIAAPDAESLKAWMVALRLTKNYLMYQEATEGLETGTPTAPETGHEPTPMETSPASSGGRVARQPSVKKPAPTFYEQLANGYAGKGDSASQAAATADSRHGTSAAATAHQEKLTASEISRMVLSQQGTMASGAKPAPHTRRSPSKSRAEGPLRSSPPRGSPSKEDKVRGPFQNFDDEGFKPGSLLSYDFQKIAETHKEIRREQAGRVVDPNDLRNLPAHLADDDAFRAGSLLSRSATTAGESAPEPVPRPDGPLLSFESKFQNLGVSRSRTIGHGNHRQMATPTAAAPEYTSHRAPKMSLGNPANQELIEDAIFKPGSLLTRAKSQHAPARTGGRSGVPACPEPFHHAAPSAGHPVPTMPSVTRLGRSRTTKERSDRDGPLVQHGHQPHHYHQPSPPSQPPHHSQRHQAQPVPHSTPAHYYAHRQATETHPAPPMPTKPLIDIQKTSGATRSSEYPSPSQPRSADQLFAPNSLLAGGRSTHASPNHSLQRGPSSRSRRSRSTQDSDNDHEDGDDDERPLGSRYAGRPATAGTATMGNSHGNAGGDDYGAGRHAHPKPLLNLGAAGELPKLDTVPAPRSVARGNQFFKF</sequence>
<feature type="region of interest" description="Disordered" evidence="1">
    <location>
        <begin position="686"/>
        <end position="773"/>
    </location>
</feature>
<name>A0A9W7ZR39_9FUNG</name>
<dbReference type="Gene3D" id="2.30.29.30">
    <property type="entry name" value="Pleckstrin-homology domain (PH domain)/Phosphotyrosine-binding domain (PTB)"/>
    <property type="match status" value="1"/>
</dbReference>
<feature type="compositionally biased region" description="Low complexity" evidence="1">
    <location>
        <begin position="299"/>
        <end position="308"/>
    </location>
</feature>
<keyword evidence="4" id="KW-1185">Reference proteome</keyword>
<feature type="compositionally biased region" description="Polar residues" evidence="1">
    <location>
        <begin position="692"/>
        <end position="704"/>
    </location>
</feature>
<dbReference type="Gene3D" id="3.10.20.90">
    <property type="entry name" value="Phosphatidylinositol 3-kinase Catalytic Subunit, Chain A, domain 1"/>
    <property type="match status" value="1"/>
</dbReference>
<evidence type="ECO:0000313" key="3">
    <source>
        <dbReference type="EMBL" id="KAJ1911394.1"/>
    </source>
</evidence>
<dbReference type="EMBL" id="JANBPT010000936">
    <property type="protein sequence ID" value="KAJ1911394.1"/>
    <property type="molecule type" value="Genomic_DNA"/>
</dbReference>
<reference evidence="3" key="1">
    <citation type="submission" date="2022-07" db="EMBL/GenBank/DDBJ databases">
        <title>Phylogenomic reconstructions and comparative analyses of Kickxellomycotina fungi.</title>
        <authorList>
            <person name="Reynolds N.K."/>
            <person name="Stajich J.E."/>
            <person name="Barry K."/>
            <person name="Grigoriev I.V."/>
            <person name="Crous P."/>
            <person name="Smith M.E."/>
        </authorList>
    </citation>
    <scope>NUCLEOTIDE SEQUENCE</scope>
    <source>
        <strain evidence="3">RSA 861</strain>
    </source>
</reference>
<accession>A0A9W7ZR39</accession>
<feature type="compositionally biased region" description="Polar residues" evidence="1">
    <location>
        <begin position="658"/>
        <end position="675"/>
    </location>
</feature>
<feature type="region of interest" description="Disordered" evidence="1">
    <location>
        <begin position="535"/>
        <end position="627"/>
    </location>
</feature>
<dbReference type="Proteomes" id="UP001150569">
    <property type="component" value="Unassembled WGS sequence"/>
</dbReference>
<dbReference type="PANTHER" id="PTHR38700:SF1">
    <property type="entry name" value="PH DOMAIN-CONTAINING PROTEIN"/>
    <property type="match status" value="1"/>
</dbReference>
<dbReference type="InterPro" id="IPR011993">
    <property type="entry name" value="PH-like_dom_sf"/>
</dbReference>
<feature type="compositionally biased region" description="Acidic residues" evidence="1">
    <location>
        <begin position="717"/>
        <end position="728"/>
    </location>
</feature>
<feature type="region of interest" description="Disordered" evidence="1">
    <location>
        <begin position="338"/>
        <end position="391"/>
    </location>
</feature>
<evidence type="ECO:0000256" key="1">
    <source>
        <dbReference type="SAM" id="MobiDB-lite"/>
    </source>
</evidence>
<gene>
    <name evidence="3" type="ORF">IWQ60_010155</name>
</gene>
<feature type="region of interest" description="Disordered" evidence="1">
    <location>
        <begin position="294"/>
        <end position="324"/>
    </location>
</feature>
<proteinExistence type="predicted"/>
<evidence type="ECO:0000313" key="4">
    <source>
        <dbReference type="Proteomes" id="UP001150569"/>
    </source>
</evidence>
<feature type="region of interest" description="Disordered" evidence="1">
    <location>
        <begin position="246"/>
        <end position="280"/>
    </location>
</feature>
<dbReference type="OrthoDB" id="43122at2759"/>
<dbReference type="InterPro" id="IPR029071">
    <property type="entry name" value="Ubiquitin-like_domsf"/>
</dbReference>
<dbReference type="InterPro" id="IPR001849">
    <property type="entry name" value="PH_domain"/>
</dbReference>
<evidence type="ECO:0000259" key="2">
    <source>
        <dbReference type="PROSITE" id="PS50003"/>
    </source>
</evidence>
<dbReference type="SUPFAM" id="SSF54236">
    <property type="entry name" value="Ubiquitin-like"/>
    <property type="match status" value="1"/>
</dbReference>
<feature type="compositionally biased region" description="Basic and acidic residues" evidence="1">
    <location>
        <begin position="582"/>
        <end position="591"/>
    </location>
</feature>
<feature type="domain" description="PH" evidence="2">
    <location>
        <begin position="126"/>
        <end position="234"/>
    </location>
</feature>
<dbReference type="AlphaFoldDB" id="A0A9W7ZR39"/>
<dbReference type="SMART" id="SM00233">
    <property type="entry name" value="PH"/>
    <property type="match status" value="1"/>
</dbReference>
<dbReference type="Pfam" id="PF00169">
    <property type="entry name" value="PH"/>
    <property type="match status" value="1"/>
</dbReference>
<dbReference type="SUPFAM" id="SSF50729">
    <property type="entry name" value="PH domain-like"/>
    <property type="match status" value="1"/>
</dbReference>
<protein>
    <recommendedName>
        <fullName evidence="2">PH domain-containing protein</fullName>
    </recommendedName>
</protein>
<dbReference type="PROSITE" id="PS50003">
    <property type="entry name" value="PH_DOMAIN"/>
    <property type="match status" value="1"/>
</dbReference>
<feature type="compositionally biased region" description="Polar residues" evidence="1">
    <location>
        <begin position="743"/>
        <end position="752"/>
    </location>
</feature>
<organism evidence="3 4">
    <name type="scientific">Tieghemiomyces parasiticus</name>
    <dbReference type="NCBI Taxonomy" id="78921"/>
    <lineage>
        <taxon>Eukaryota</taxon>
        <taxon>Fungi</taxon>
        <taxon>Fungi incertae sedis</taxon>
        <taxon>Zoopagomycota</taxon>
        <taxon>Kickxellomycotina</taxon>
        <taxon>Dimargaritomycetes</taxon>
        <taxon>Dimargaritales</taxon>
        <taxon>Dimargaritaceae</taxon>
        <taxon>Tieghemiomyces</taxon>
    </lineage>
</organism>